<accession>A0A8S3G2M4</accession>
<dbReference type="AlphaFoldDB" id="A0A8S3G2M4"/>
<dbReference type="Proteomes" id="UP000676336">
    <property type="component" value="Unassembled WGS sequence"/>
</dbReference>
<proteinExistence type="predicted"/>
<gene>
    <name evidence="1" type="ORF">SMN809_LOCUS63776</name>
</gene>
<feature type="non-terminal residue" evidence="1">
    <location>
        <position position="1"/>
    </location>
</feature>
<reference evidence="1" key="1">
    <citation type="submission" date="2021-02" db="EMBL/GenBank/DDBJ databases">
        <authorList>
            <person name="Nowell W R."/>
        </authorList>
    </citation>
    <scope>NUCLEOTIDE SEQUENCE</scope>
</reference>
<dbReference type="EMBL" id="CAJOBI010280171">
    <property type="protein sequence ID" value="CAF5148471.1"/>
    <property type="molecule type" value="Genomic_DNA"/>
</dbReference>
<comment type="caution">
    <text evidence="1">The sequence shown here is derived from an EMBL/GenBank/DDBJ whole genome shotgun (WGS) entry which is preliminary data.</text>
</comment>
<sequence length="79" mass="9097">MSTKLLFEKKNHVQANVVRDFGISTGVRNVSVWTRRYLHITQDGIQTGLTLWNDQARLIDHNMTGLQIKLKNVKISSFD</sequence>
<name>A0A8S3G2M4_9BILA</name>
<organism evidence="1 2">
    <name type="scientific">Rotaria magnacalcarata</name>
    <dbReference type="NCBI Taxonomy" id="392030"/>
    <lineage>
        <taxon>Eukaryota</taxon>
        <taxon>Metazoa</taxon>
        <taxon>Spiralia</taxon>
        <taxon>Gnathifera</taxon>
        <taxon>Rotifera</taxon>
        <taxon>Eurotatoria</taxon>
        <taxon>Bdelloidea</taxon>
        <taxon>Philodinida</taxon>
        <taxon>Philodinidae</taxon>
        <taxon>Rotaria</taxon>
    </lineage>
</organism>
<evidence type="ECO:0000313" key="1">
    <source>
        <dbReference type="EMBL" id="CAF5148471.1"/>
    </source>
</evidence>
<protein>
    <submittedName>
        <fullName evidence="1">Uncharacterized protein</fullName>
    </submittedName>
</protein>
<evidence type="ECO:0000313" key="2">
    <source>
        <dbReference type="Proteomes" id="UP000676336"/>
    </source>
</evidence>